<feature type="non-terminal residue" evidence="6">
    <location>
        <position position="580"/>
    </location>
</feature>
<evidence type="ECO:0000313" key="6">
    <source>
        <dbReference type="EMBL" id="KAK7486680.1"/>
    </source>
</evidence>
<dbReference type="Gene3D" id="3.10.100.10">
    <property type="entry name" value="Mannose-Binding Protein A, subunit A"/>
    <property type="match status" value="1"/>
</dbReference>
<dbReference type="InterPro" id="IPR016186">
    <property type="entry name" value="C-type_lectin-like/link_sf"/>
</dbReference>
<dbReference type="PROSITE" id="PS51450">
    <property type="entry name" value="LRR"/>
    <property type="match status" value="1"/>
</dbReference>
<comment type="caution">
    <text evidence="5">Lacks conserved residue(s) required for the propagation of feature annotation.</text>
</comment>
<keyword evidence="3" id="KW-0677">Repeat</keyword>
<keyword evidence="2" id="KW-0732">Signal</keyword>
<organism evidence="6 7">
    <name type="scientific">Batillaria attramentaria</name>
    <dbReference type="NCBI Taxonomy" id="370345"/>
    <lineage>
        <taxon>Eukaryota</taxon>
        <taxon>Metazoa</taxon>
        <taxon>Spiralia</taxon>
        <taxon>Lophotrochozoa</taxon>
        <taxon>Mollusca</taxon>
        <taxon>Gastropoda</taxon>
        <taxon>Caenogastropoda</taxon>
        <taxon>Sorbeoconcha</taxon>
        <taxon>Cerithioidea</taxon>
        <taxon>Batillariidae</taxon>
        <taxon>Batillaria</taxon>
    </lineage>
</organism>
<dbReference type="SMART" id="SM00192">
    <property type="entry name" value="LDLa"/>
    <property type="match status" value="2"/>
</dbReference>
<evidence type="ECO:0000256" key="5">
    <source>
        <dbReference type="PROSITE-ProRule" id="PRU00124"/>
    </source>
</evidence>
<accession>A0ABD0KI67</accession>
<dbReference type="SUPFAM" id="SSF56436">
    <property type="entry name" value="C-type lectin-like"/>
    <property type="match status" value="1"/>
</dbReference>
<dbReference type="Pfam" id="PF13855">
    <property type="entry name" value="LRR_8"/>
    <property type="match status" value="1"/>
</dbReference>
<dbReference type="PROSITE" id="PS50068">
    <property type="entry name" value="LDLRA_2"/>
    <property type="match status" value="2"/>
</dbReference>
<dbReference type="SUPFAM" id="SSF57424">
    <property type="entry name" value="LDL receptor-like module"/>
    <property type="match status" value="2"/>
</dbReference>
<dbReference type="Pfam" id="PF00057">
    <property type="entry name" value="Ldl_recept_a"/>
    <property type="match status" value="2"/>
</dbReference>
<evidence type="ECO:0000256" key="2">
    <source>
        <dbReference type="ARBA" id="ARBA00022729"/>
    </source>
</evidence>
<dbReference type="SUPFAM" id="SSF52058">
    <property type="entry name" value="L domain-like"/>
    <property type="match status" value="1"/>
</dbReference>
<dbReference type="InterPro" id="IPR032675">
    <property type="entry name" value="LRR_dom_sf"/>
</dbReference>
<dbReference type="InterPro" id="IPR001611">
    <property type="entry name" value="Leu-rich_rpt"/>
</dbReference>
<dbReference type="Pfam" id="PF13516">
    <property type="entry name" value="LRR_6"/>
    <property type="match status" value="1"/>
</dbReference>
<dbReference type="InterPro" id="IPR016187">
    <property type="entry name" value="CTDL_fold"/>
</dbReference>
<dbReference type="InterPro" id="IPR036055">
    <property type="entry name" value="LDL_receptor-like_sf"/>
</dbReference>
<dbReference type="InterPro" id="IPR002172">
    <property type="entry name" value="LDrepeatLR_classA_rpt"/>
</dbReference>
<dbReference type="PANTHER" id="PTHR24373:SF275">
    <property type="entry name" value="TIR DOMAIN-CONTAINING PROTEIN"/>
    <property type="match status" value="1"/>
</dbReference>
<dbReference type="SMART" id="SM00369">
    <property type="entry name" value="LRR_TYP"/>
    <property type="match status" value="5"/>
</dbReference>
<feature type="disulfide bond" evidence="5">
    <location>
        <begin position="452"/>
        <end position="470"/>
    </location>
</feature>
<evidence type="ECO:0000256" key="1">
    <source>
        <dbReference type="ARBA" id="ARBA00022614"/>
    </source>
</evidence>
<dbReference type="PRINTS" id="PR00019">
    <property type="entry name" value="LEURICHRPT"/>
</dbReference>
<keyword evidence="4 5" id="KW-1015">Disulfide bond</keyword>
<evidence type="ECO:0000256" key="4">
    <source>
        <dbReference type="ARBA" id="ARBA00023157"/>
    </source>
</evidence>
<feature type="disulfide bond" evidence="5">
    <location>
        <begin position="464"/>
        <end position="479"/>
    </location>
</feature>
<dbReference type="PRINTS" id="PR00261">
    <property type="entry name" value="LDLRECEPTOR"/>
</dbReference>
<keyword evidence="7" id="KW-1185">Reference proteome</keyword>
<comment type="caution">
    <text evidence="6">The sequence shown here is derived from an EMBL/GenBank/DDBJ whole genome shotgun (WGS) entry which is preliminary data.</text>
</comment>
<protein>
    <submittedName>
        <fullName evidence="6">Uncharacterized protein</fullName>
    </submittedName>
</protein>
<keyword evidence="1" id="KW-0433">Leucine-rich repeat</keyword>
<dbReference type="Gene3D" id="4.10.400.10">
    <property type="entry name" value="Low-density Lipoprotein Receptor"/>
    <property type="match status" value="2"/>
</dbReference>
<feature type="disulfide bond" evidence="5">
    <location>
        <begin position="507"/>
        <end position="522"/>
    </location>
</feature>
<dbReference type="EMBL" id="JACVVK020000175">
    <property type="protein sequence ID" value="KAK7486680.1"/>
    <property type="molecule type" value="Genomic_DNA"/>
</dbReference>
<reference evidence="6 7" key="1">
    <citation type="journal article" date="2023" name="Sci. Data">
        <title>Genome assembly of the Korean intertidal mud-creeper Batillaria attramentaria.</title>
        <authorList>
            <person name="Patra A.K."/>
            <person name="Ho P.T."/>
            <person name="Jun S."/>
            <person name="Lee S.J."/>
            <person name="Kim Y."/>
            <person name="Won Y.J."/>
        </authorList>
    </citation>
    <scope>NUCLEOTIDE SEQUENCE [LARGE SCALE GENOMIC DNA]</scope>
    <source>
        <strain evidence="6">Wonlab-2016</strain>
    </source>
</reference>
<dbReference type="AlphaFoldDB" id="A0ABD0KI67"/>
<gene>
    <name evidence="6" type="ORF">BaRGS_00022081</name>
</gene>
<dbReference type="Gene3D" id="3.80.10.10">
    <property type="entry name" value="Ribonuclease Inhibitor"/>
    <property type="match status" value="2"/>
</dbReference>
<proteinExistence type="predicted"/>
<feature type="non-terminal residue" evidence="6">
    <location>
        <position position="1"/>
    </location>
</feature>
<dbReference type="InterPro" id="IPR050328">
    <property type="entry name" value="Dev_Immune_Receptor"/>
</dbReference>
<dbReference type="Proteomes" id="UP001519460">
    <property type="component" value="Unassembled WGS sequence"/>
</dbReference>
<dbReference type="PANTHER" id="PTHR24373">
    <property type="entry name" value="SLIT RELATED LEUCINE-RICH REPEAT NEURONAL PROTEIN"/>
    <property type="match status" value="1"/>
</dbReference>
<name>A0ABD0KI67_9CAEN</name>
<evidence type="ECO:0000313" key="7">
    <source>
        <dbReference type="Proteomes" id="UP001519460"/>
    </source>
</evidence>
<dbReference type="CDD" id="cd00112">
    <property type="entry name" value="LDLa"/>
    <property type="match status" value="2"/>
</dbReference>
<dbReference type="InterPro" id="IPR003591">
    <property type="entry name" value="Leu-rich_rpt_typical-subtyp"/>
</dbReference>
<sequence>DLHHLIEMDLSRNRITSWSVEQSHVPSLERLNVSSCKLSDVSLVGFDKLRVLDLSKNDLKSVTLNQDNVTSLESLNLSWCGLTSVTVDGLVHLRELDLSYNNLSALSGVTLTGLHSATHLDLSNNPLLTYLDAEFRSFLKKSGLSTLLSLFLSNTGITGIEADPFADMRNPPPPFKTRLDITGNNVTEVGRKVFVNWTNIDVFATSDVSICCAYYTGVKEHNTDCRTATETVFPDQCNNSVPEADTGGVPAQSAGCEVGWQLYGSFCFRFVFPLDKVSPSKAGNECRKKFNAGLAALPERSSKVLSARFLDLSEHKELIVGLDKYHVVSDGLRHLYRFLWRWTQGGTVFDGPRFTTVDTDMNCATFRPTASDNGLKTTDCQEEAEYAYVCSKTNSEQVHLASHDALTLPSRSTMNFPTKLCTDDTFVHTFHVCRLTGERAMSTVKSSSFLFCRNGRRVHYTLTCDGFDDCGDSSDEEQCQAVRSEPLLTSSFPCTRHKELVDRSRRCDGVPDCRDGSDEENCDGCSQGLVPCGRSGCLPDFVCNQLSNQNSRMLRSQPFLSRDVMLPENQTLQQVDFNAY</sequence>
<evidence type="ECO:0000256" key="3">
    <source>
        <dbReference type="ARBA" id="ARBA00022737"/>
    </source>
</evidence>